<dbReference type="OrthoDB" id="4903094at2759"/>
<protein>
    <submittedName>
        <fullName evidence="1">Uncharacterized protein</fullName>
    </submittedName>
</protein>
<accession>A0A086SVR1</accession>
<comment type="caution">
    <text evidence="1">The sequence shown here is derived from an EMBL/GenBank/DDBJ whole genome shotgun (WGS) entry which is preliminary data.</text>
</comment>
<proteinExistence type="predicted"/>
<dbReference type="AlphaFoldDB" id="A0A086SVR1"/>
<dbReference type="EMBL" id="JPKY01000141">
    <property type="protein sequence ID" value="KFH41193.1"/>
    <property type="molecule type" value="Genomic_DNA"/>
</dbReference>
<dbReference type="Proteomes" id="UP000029964">
    <property type="component" value="Unassembled WGS sequence"/>
</dbReference>
<name>A0A086SVR1_HAPC1</name>
<dbReference type="HOGENOM" id="CLU_2922052_0_0_1"/>
<reference evidence="2" key="1">
    <citation type="journal article" date="2014" name="Genome Announc.">
        <title>Genome sequence and annotation of Acremonium chrysogenum, producer of the beta-lactam antibiotic cephalosporin C.</title>
        <authorList>
            <person name="Terfehr D."/>
            <person name="Dahlmann T.A."/>
            <person name="Specht T."/>
            <person name="Zadra I."/>
            <person name="Kuernsteiner H."/>
            <person name="Kueck U."/>
        </authorList>
    </citation>
    <scope>NUCLEOTIDE SEQUENCE [LARGE SCALE GENOMIC DNA]</scope>
    <source>
        <strain evidence="2">ATCC 11550 / CBS 779.69 / DSM 880 / IAM 14645 / JCM 23072 / IMI 49137</strain>
    </source>
</reference>
<evidence type="ECO:0000313" key="1">
    <source>
        <dbReference type="EMBL" id="KFH41193.1"/>
    </source>
</evidence>
<sequence>MCTQVDKRWACGHVGYFQIKYCERLFKGCKGTTAHHEILEEPELCSDCLRRKTLPNPLVSK</sequence>
<gene>
    <name evidence="1" type="ORF">ACRE_080990</name>
</gene>
<keyword evidence="2" id="KW-1185">Reference proteome</keyword>
<evidence type="ECO:0000313" key="2">
    <source>
        <dbReference type="Proteomes" id="UP000029964"/>
    </source>
</evidence>
<organism evidence="1 2">
    <name type="scientific">Hapsidospora chrysogenum (strain ATCC 11550 / CBS 779.69 / DSM 880 / IAM 14645 / JCM 23072 / IMI 49137)</name>
    <name type="common">Acremonium chrysogenum</name>
    <dbReference type="NCBI Taxonomy" id="857340"/>
    <lineage>
        <taxon>Eukaryota</taxon>
        <taxon>Fungi</taxon>
        <taxon>Dikarya</taxon>
        <taxon>Ascomycota</taxon>
        <taxon>Pezizomycotina</taxon>
        <taxon>Sordariomycetes</taxon>
        <taxon>Hypocreomycetidae</taxon>
        <taxon>Hypocreales</taxon>
        <taxon>Bionectriaceae</taxon>
        <taxon>Hapsidospora</taxon>
    </lineage>
</organism>